<dbReference type="EMBL" id="JASJEV010000006">
    <property type="protein sequence ID" value="MDJ1158684.1"/>
    <property type="molecule type" value="Genomic_DNA"/>
</dbReference>
<evidence type="ECO:0008006" key="5">
    <source>
        <dbReference type="Google" id="ProtNLM"/>
    </source>
</evidence>
<evidence type="ECO:0000313" key="4">
    <source>
        <dbReference type="Proteomes" id="UP001321492"/>
    </source>
</evidence>
<comment type="caution">
    <text evidence="3">The sequence shown here is derived from an EMBL/GenBank/DDBJ whole genome shotgun (WGS) entry which is preliminary data.</text>
</comment>
<dbReference type="Proteomes" id="UP001321492">
    <property type="component" value="Unassembled WGS sequence"/>
</dbReference>
<accession>A0ABT7AH37</accession>
<organism evidence="3 4">
    <name type="scientific">Chelatococcus albus</name>
    <dbReference type="NCBI Taxonomy" id="3047466"/>
    <lineage>
        <taxon>Bacteria</taxon>
        <taxon>Pseudomonadati</taxon>
        <taxon>Pseudomonadota</taxon>
        <taxon>Alphaproteobacteria</taxon>
        <taxon>Hyphomicrobiales</taxon>
        <taxon>Chelatococcaceae</taxon>
        <taxon>Chelatococcus</taxon>
    </lineage>
</organism>
<evidence type="ECO:0000313" key="3">
    <source>
        <dbReference type="EMBL" id="MDJ1158684.1"/>
    </source>
</evidence>
<evidence type="ECO:0000256" key="2">
    <source>
        <dbReference type="SAM" id="SignalP"/>
    </source>
</evidence>
<keyword evidence="2" id="KW-0732">Signal</keyword>
<protein>
    <recommendedName>
        <fullName evidence="5">DUF2946 domain-containing protein</fullName>
    </recommendedName>
</protein>
<dbReference type="RefSeq" id="WP_283740685.1">
    <property type="nucleotide sequence ID" value="NZ_JASJEV010000006.1"/>
</dbReference>
<sequence length="128" mass="12794">MHGRLHSRLVAILAVLALSLSLVAQSVMSTDMAMAGLGASDRGATMATVAAVDDMSASEGCDACGGSGDHGMPMGSCSTLCSASAAVVMPFVPMARVSTTRVGGRDEPLLVGRHGSPDPHPPKSSTLG</sequence>
<feature type="signal peptide" evidence="2">
    <location>
        <begin position="1"/>
        <end position="24"/>
    </location>
</feature>
<keyword evidence="4" id="KW-1185">Reference proteome</keyword>
<name>A0ABT7AH37_9HYPH</name>
<feature type="region of interest" description="Disordered" evidence="1">
    <location>
        <begin position="101"/>
        <end position="128"/>
    </location>
</feature>
<feature type="chain" id="PRO_5046941745" description="DUF2946 domain-containing protein" evidence="2">
    <location>
        <begin position="25"/>
        <end position="128"/>
    </location>
</feature>
<reference evidence="3 4" key="1">
    <citation type="submission" date="2023-05" db="EMBL/GenBank/DDBJ databases">
        <title>Chelatococcus sp. nov., a moderately thermophilic bacterium isolated from hot spring microbial mat.</title>
        <authorList>
            <person name="Hu C.-J."/>
            <person name="Li W.-J."/>
        </authorList>
    </citation>
    <scope>NUCLEOTIDE SEQUENCE [LARGE SCALE GENOMIC DNA]</scope>
    <source>
        <strain evidence="3 4">SYSU G07232</strain>
    </source>
</reference>
<proteinExistence type="predicted"/>
<evidence type="ECO:0000256" key="1">
    <source>
        <dbReference type="SAM" id="MobiDB-lite"/>
    </source>
</evidence>
<gene>
    <name evidence="3" type="ORF">QNA08_10615</name>
</gene>